<proteinExistence type="predicted"/>
<keyword evidence="1" id="KW-0238">DNA-binding</keyword>
<dbReference type="GO" id="GO:0003677">
    <property type="term" value="F:DNA binding"/>
    <property type="evidence" value="ECO:0007669"/>
    <property type="project" value="UniProtKB-KW"/>
</dbReference>
<evidence type="ECO:0000313" key="1">
    <source>
        <dbReference type="EMBL" id="KAL2504637.1"/>
    </source>
</evidence>
<keyword evidence="2" id="KW-1185">Reference proteome</keyword>
<evidence type="ECO:0000313" key="2">
    <source>
        <dbReference type="Proteomes" id="UP001604336"/>
    </source>
</evidence>
<dbReference type="Proteomes" id="UP001604336">
    <property type="component" value="Unassembled WGS sequence"/>
</dbReference>
<name>A0ABD1SW29_9LAMI</name>
<comment type="caution">
    <text evidence="1">The sequence shown here is derived from an EMBL/GenBank/DDBJ whole genome shotgun (WGS) entry which is preliminary data.</text>
</comment>
<accession>A0ABD1SW29</accession>
<dbReference type="EMBL" id="JBFOLK010000006">
    <property type="protein sequence ID" value="KAL2504637.1"/>
    <property type="molecule type" value="Genomic_DNA"/>
</dbReference>
<protein>
    <submittedName>
        <fullName evidence="1">DNA-binding storekeeper protein-related transcriptional regulator</fullName>
    </submittedName>
</protein>
<dbReference type="AlphaFoldDB" id="A0ABD1SW29"/>
<gene>
    <name evidence="1" type="ORF">Adt_20258</name>
</gene>
<sequence>MDVVTPMVTLLGVEMPASISNVIEEIVMSCLSPFFKELLGNSMNLNGNEVHGTHGFGLALSPMLLGFSGVTGEDRFVDEKWRKQQMLELEVFSKRLELVLDEIKAQLEELRSMG</sequence>
<reference evidence="2" key="1">
    <citation type="submission" date="2024-07" db="EMBL/GenBank/DDBJ databases">
        <title>Two chromosome-level genome assemblies of Korean endemic species Abeliophyllum distichum and Forsythia ovata (Oleaceae).</title>
        <authorList>
            <person name="Jang H."/>
        </authorList>
    </citation>
    <scope>NUCLEOTIDE SEQUENCE [LARGE SCALE GENOMIC DNA]</scope>
</reference>
<organism evidence="1 2">
    <name type="scientific">Abeliophyllum distichum</name>
    <dbReference type="NCBI Taxonomy" id="126358"/>
    <lineage>
        <taxon>Eukaryota</taxon>
        <taxon>Viridiplantae</taxon>
        <taxon>Streptophyta</taxon>
        <taxon>Embryophyta</taxon>
        <taxon>Tracheophyta</taxon>
        <taxon>Spermatophyta</taxon>
        <taxon>Magnoliopsida</taxon>
        <taxon>eudicotyledons</taxon>
        <taxon>Gunneridae</taxon>
        <taxon>Pentapetalae</taxon>
        <taxon>asterids</taxon>
        <taxon>lamiids</taxon>
        <taxon>Lamiales</taxon>
        <taxon>Oleaceae</taxon>
        <taxon>Forsythieae</taxon>
        <taxon>Abeliophyllum</taxon>
    </lineage>
</organism>